<keyword evidence="8" id="KW-0732">Signal</keyword>
<keyword evidence="5 8" id="KW-0482">Metalloprotease</keyword>
<dbReference type="Gene3D" id="3.40.390.10">
    <property type="entry name" value="Collagenase (Catalytic Domain)"/>
    <property type="match status" value="1"/>
</dbReference>
<dbReference type="InterPro" id="IPR024079">
    <property type="entry name" value="MetalloPept_cat_dom_sf"/>
</dbReference>
<dbReference type="PANTHER" id="PTHR10127">
    <property type="entry name" value="DISCOIDIN, CUB, EGF, LAMININ , AND ZINC METALLOPROTEASE DOMAIN CONTAINING"/>
    <property type="match status" value="1"/>
</dbReference>
<dbReference type="Pfam" id="PF01400">
    <property type="entry name" value="Astacin"/>
    <property type="match status" value="1"/>
</dbReference>
<protein>
    <recommendedName>
        <fullName evidence="8">Metalloendopeptidase</fullName>
        <ecNumber evidence="8">3.4.24.-</ecNumber>
    </recommendedName>
</protein>
<evidence type="ECO:0000256" key="1">
    <source>
        <dbReference type="ARBA" id="ARBA00022670"/>
    </source>
</evidence>
<evidence type="ECO:0000256" key="8">
    <source>
        <dbReference type="RuleBase" id="RU361183"/>
    </source>
</evidence>
<evidence type="ECO:0000256" key="4">
    <source>
        <dbReference type="ARBA" id="ARBA00022833"/>
    </source>
</evidence>
<evidence type="ECO:0000256" key="2">
    <source>
        <dbReference type="ARBA" id="ARBA00022723"/>
    </source>
</evidence>
<reference evidence="11" key="1">
    <citation type="submission" date="2017-02" db="UniProtKB">
        <authorList>
            <consortium name="WormBaseParasite"/>
        </authorList>
    </citation>
    <scope>IDENTIFICATION</scope>
</reference>
<keyword evidence="1 8" id="KW-0645">Protease</keyword>
<dbReference type="PROSITE" id="PS51864">
    <property type="entry name" value="ASTACIN"/>
    <property type="match status" value="1"/>
</dbReference>
<dbReference type="Proteomes" id="UP000046392">
    <property type="component" value="Unplaced"/>
</dbReference>
<keyword evidence="4 8" id="KW-0862">Zinc</keyword>
<dbReference type="SUPFAM" id="SSF55486">
    <property type="entry name" value="Metalloproteases ('zincins'), catalytic domain"/>
    <property type="match status" value="1"/>
</dbReference>
<evidence type="ECO:0000256" key="3">
    <source>
        <dbReference type="ARBA" id="ARBA00022801"/>
    </source>
</evidence>
<dbReference type="PANTHER" id="PTHR10127:SF780">
    <property type="entry name" value="METALLOENDOPEPTIDASE"/>
    <property type="match status" value="1"/>
</dbReference>
<evidence type="ECO:0000313" key="11">
    <source>
        <dbReference type="WBParaSite" id="SPAL_0001389400.1"/>
    </source>
</evidence>
<dbReference type="GO" id="GO:0006508">
    <property type="term" value="P:proteolysis"/>
    <property type="evidence" value="ECO:0007669"/>
    <property type="project" value="UniProtKB-KW"/>
</dbReference>
<dbReference type="WBParaSite" id="SPAL_0001389400.1">
    <property type="protein sequence ID" value="SPAL_0001389400.1"/>
    <property type="gene ID" value="SPAL_0001389400"/>
</dbReference>
<dbReference type="GO" id="GO:0008270">
    <property type="term" value="F:zinc ion binding"/>
    <property type="evidence" value="ECO:0007669"/>
    <property type="project" value="InterPro"/>
</dbReference>
<comment type="caution">
    <text evidence="7">Lacks conserved residue(s) required for the propagation of feature annotation.</text>
</comment>
<feature type="disulfide bond" evidence="7">
    <location>
        <begin position="67"/>
        <end position="222"/>
    </location>
</feature>
<comment type="cofactor">
    <cofactor evidence="8">
        <name>Zn(2+)</name>
        <dbReference type="ChEBI" id="CHEBI:29105"/>
    </cofactor>
    <text evidence="8">Binds 1 zinc ion per subunit.</text>
</comment>
<dbReference type="AlphaFoldDB" id="A0A0N5C7I1"/>
<sequence>MNYILLLSILFSFATTGHCEDYSIREKRAILKRKYFNFTSPIKYYFDFTTKCNVIEKAFTHLEHYTCLKFERSSKKFNHPGIFFVRSSENSIEDNLKNQKPTILRVDKRCTNSVGCVKHWIGRALGLIPHVQRWDRNKYVKVHHREIEEKYKKLYKKIWGFNVRIINTAFDFGSIMNYAPDDHCENDEPAYTSKWNKLYDNMLGQRYEYSHNDIKLLNDFYCGHVCKNNKPKGCLNGAYPDPKDCTSCRCSKGYVGRLCGIVAPSSQGCGNAKLRATSQWKTLSINVTGVCNYLIMSQPRTKIAIKVVEANLPKHKPCGTSLGLEVKNRYDKGTTGLCMCGKVKDVDMKPVFSQVLVQFNGQKAHYAKIQYRAVSAKTAKEFEYKD</sequence>
<evidence type="ECO:0000259" key="9">
    <source>
        <dbReference type="PROSITE" id="PS51864"/>
    </source>
</evidence>
<keyword evidence="3 8" id="KW-0378">Hydrolase</keyword>
<evidence type="ECO:0000256" key="6">
    <source>
        <dbReference type="ARBA" id="ARBA00023157"/>
    </source>
</evidence>
<keyword evidence="2 8" id="KW-0479">Metal-binding</keyword>
<keyword evidence="6 7" id="KW-1015">Disulfide bond</keyword>
<dbReference type="SMART" id="SM00235">
    <property type="entry name" value="ZnMc"/>
    <property type="match status" value="1"/>
</dbReference>
<keyword evidence="10" id="KW-1185">Reference proteome</keyword>
<name>A0A0N5C7I1_STREA</name>
<dbReference type="PRINTS" id="PR00480">
    <property type="entry name" value="ASTACIN"/>
</dbReference>
<dbReference type="GO" id="GO:0004222">
    <property type="term" value="F:metalloendopeptidase activity"/>
    <property type="evidence" value="ECO:0007669"/>
    <property type="project" value="UniProtKB-UniRule"/>
</dbReference>
<feature type="domain" description="Peptidase M12A" evidence="9">
    <location>
        <begin position="28"/>
        <end position="223"/>
    </location>
</feature>
<dbReference type="EC" id="3.4.24.-" evidence="8"/>
<feature type="chain" id="PRO_5005733481" description="Metalloendopeptidase" evidence="8">
    <location>
        <begin position="20"/>
        <end position="386"/>
    </location>
</feature>
<feature type="signal peptide" evidence="8">
    <location>
        <begin position="1"/>
        <end position="19"/>
    </location>
</feature>
<dbReference type="InterPro" id="IPR006026">
    <property type="entry name" value="Peptidase_Metallo"/>
</dbReference>
<evidence type="ECO:0000256" key="5">
    <source>
        <dbReference type="ARBA" id="ARBA00023049"/>
    </source>
</evidence>
<dbReference type="InterPro" id="IPR001506">
    <property type="entry name" value="Peptidase_M12A"/>
</dbReference>
<proteinExistence type="predicted"/>
<organism evidence="10 11">
    <name type="scientific">Strongyloides papillosus</name>
    <name type="common">Intestinal threadworm</name>
    <dbReference type="NCBI Taxonomy" id="174720"/>
    <lineage>
        <taxon>Eukaryota</taxon>
        <taxon>Metazoa</taxon>
        <taxon>Ecdysozoa</taxon>
        <taxon>Nematoda</taxon>
        <taxon>Chromadorea</taxon>
        <taxon>Rhabditida</taxon>
        <taxon>Tylenchina</taxon>
        <taxon>Panagrolaimomorpha</taxon>
        <taxon>Strongyloidoidea</taxon>
        <taxon>Strongyloididae</taxon>
        <taxon>Strongyloides</taxon>
    </lineage>
</organism>
<accession>A0A0N5C7I1</accession>
<evidence type="ECO:0000256" key="7">
    <source>
        <dbReference type="PROSITE-ProRule" id="PRU01211"/>
    </source>
</evidence>
<evidence type="ECO:0000313" key="10">
    <source>
        <dbReference type="Proteomes" id="UP000046392"/>
    </source>
</evidence>